<name>A0A975LAI3_9ACTN</name>
<protein>
    <recommendedName>
        <fullName evidence="1">TPR repeat domain-containing protein</fullName>
    </recommendedName>
</protein>
<evidence type="ECO:0000259" key="1">
    <source>
        <dbReference type="Pfam" id="PF23275"/>
    </source>
</evidence>
<dbReference type="InterPro" id="IPR057037">
    <property type="entry name" value="TPR_rep_actino"/>
</dbReference>
<gene>
    <name evidence="2" type="ORF">KGD82_01140</name>
</gene>
<dbReference type="KEGG" id="nec:KGD82_01140"/>
<accession>A0A975LAI3</accession>
<organism evidence="2 3">
    <name type="scientific">Nocardiopsis eucommiae</name>
    <dbReference type="NCBI Taxonomy" id="2831970"/>
    <lineage>
        <taxon>Bacteria</taxon>
        <taxon>Bacillati</taxon>
        <taxon>Actinomycetota</taxon>
        <taxon>Actinomycetes</taxon>
        <taxon>Streptosporangiales</taxon>
        <taxon>Nocardiopsidaceae</taxon>
        <taxon>Nocardiopsis</taxon>
    </lineage>
</organism>
<dbReference type="AlphaFoldDB" id="A0A975LAI3"/>
<evidence type="ECO:0000313" key="2">
    <source>
        <dbReference type="EMBL" id="QVJ01727.1"/>
    </source>
</evidence>
<reference evidence="2" key="1">
    <citation type="submission" date="2021-05" db="EMBL/GenBank/DDBJ databases">
        <authorList>
            <person name="Kaiqin L."/>
            <person name="Jian G."/>
        </authorList>
    </citation>
    <scope>NUCLEOTIDE SEQUENCE</scope>
    <source>
        <strain evidence="2">HDS5</strain>
    </source>
</reference>
<dbReference type="Pfam" id="PF23275">
    <property type="entry name" value="TPR_23"/>
    <property type="match status" value="1"/>
</dbReference>
<dbReference type="EMBL" id="CP074402">
    <property type="protein sequence ID" value="QVJ01727.1"/>
    <property type="molecule type" value="Genomic_DNA"/>
</dbReference>
<keyword evidence="3" id="KW-1185">Reference proteome</keyword>
<evidence type="ECO:0000313" key="3">
    <source>
        <dbReference type="Proteomes" id="UP000682416"/>
    </source>
</evidence>
<dbReference type="Proteomes" id="UP000682416">
    <property type="component" value="Chromosome"/>
</dbReference>
<sequence>MSVATIALAFAPREFSGKPDTMYECAADLEILNARVLGRADDLGGGFDAAAQQFTDIIAWDIRGQSEEDVQKWRDAAVTVSYAASVAEMWADAVQAFQDERDAQESDWRISKSEKEGAVPAAYQGDRITESHPQADGFLWTDWGAGDEKRCRELYDELSTVREGLVTREQTNWDKLQEVAEDARRMLEEGPTPDNVSKLIEAGNASWGFLSLDPSRYSSLIGDDIEITPENAEEYANDLAAYWSGDRPVDDRYHELMLVMSMLGTSAKQHQQNGTEFSADEVGFLEEFYKQLEDPYLRDGVGGGLMVYPELMAESGMSDEERERALGVLGDGLLALSDPRIGGGYDSLPQSFRYAVEGPWINPDAEGKLPGTPVSLGMDMKALSAFMEHTDDGLEAGYGLSTNLHLSTGAFLDAWGDEVHDSSGVLPDSEQVSHMIDVASRNKDSNYYILTGEHLNEEPGVPYGDADLRKQALEGTLTFEWHDHGHTARQLTDWLAEDVHSEDPEESQRAGDAFAGFMRTLTDPDMHEALINTGVDVTEGDNEYSDASFTQFNGALADSLADIFDAHIYSFADSDIFDGRDPVTGVEDFDPETNFVRMGPEERAMYMQFLAGNDESAANVATSIDIYQQIEAASYFEHGQDEQAARGSGQLQALFEEGLKRDSADRSADLDEQIKREEQLAGFAVTEASNLSQKIPVIGQGISKGMSLAKDDIVSAIVDGEYDVSPRHPTFTGAEFIERNYRLEGLDYLAQQSPETLNSVVTPEEFRTLINGEAITIERDGTPLTADDLDDDFVFDDSVTVDVEKNPQNWKDNQNRDLDRMDSAVSNIMDDVEITTSDGRTHTGDKRVDDVITQYNNAYNDTRGYFADSKEN</sequence>
<feature type="domain" description="TPR repeat" evidence="1">
    <location>
        <begin position="269"/>
        <end position="494"/>
    </location>
</feature>
<proteinExistence type="predicted"/>